<name>A0A375FAG9_9BURK</name>
<dbReference type="EMBL" id="LT984815">
    <property type="protein sequence ID" value="SPD69521.1"/>
    <property type="molecule type" value="Genomic_DNA"/>
</dbReference>
<evidence type="ECO:0008006" key="8">
    <source>
        <dbReference type="Google" id="ProtNLM"/>
    </source>
</evidence>
<geneLocation type="plasmid" evidence="5">
    <name>CBM2636p</name>
</geneLocation>
<dbReference type="Proteomes" id="UP000256297">
    <property type="component" value="Plasmid CBM2589_p"/>
</dbReference>
<accession>A0A375FAG9</accession>
<evidence type="ECO:0000256" key="1">
    <source>
        <dbReference type="SAM" id="MobiDB-lite"/>
    </source>
</evidence>
<sequence length="76" mass="8640">MQAVGAFYELGWRTVKSIDKARLREPVVDQSLIWLRTIHPAQATSLHHSGHRSDRTCSGSERATRARRHQRSSSNS</sequence>
<evidence type="ECO:0000313" key="4">
    <source>
        <dbReference type="EMBL" id="SPC25177.1"/>
    </source>
</evidence>
<proteinExistence type="predicted"/>
<dbReference type="Proteomes" id="UP000254259">
    <property type="component" value="Plasmid CBM2636p"/>
</dbReference>
<geneLocation type="plasmid" evidence="6">
    <name>cbm2636p</name>
</geneLocation>
<evidence type="ECO:0000313" key="3">
    <source>
        <dbReference type="EMBL" id="SOY77825.1"/>
    </source>
</evidence>
<dbReference type="AlphaFoldDB" id="A0A375FAG9"/>
<feature type="region of interest" description="Disordered" evidence="1">
    <location>
        <begin position="43"/>
        <end position="76"/>
    </location>
</feature>
<evidence type="ECO:0000313" key="2">
    <source>
        <dbReference type="EMBL" id="SOY75853.1"/>
    </source>
</evidence>
<dbReference type="EMBL" id="OFSN01000043">
    <property type="protein sequence ID" value="SOY77825.1"/>
    <property type="molecule type" value="Genomic_DNA"/>
</dbReference>
<evidence type="ECO:0000313" key="6">
    <source>
        <dbReference type="Proteomes" id="UP000254259"/>
    </source>
</evidence>
<gene>
    <name evidence="3" type="ORF">CBM2586_P230013</name>
    <name evidence="2" type="ORF">CBM2589_P230013</name>
    <name evidence="4" type="ORF">CBM2594_P150012</name>
    <name evidence="5" type="ORF">CBM2636_P20208</name>
</gene>
<evidence type="ECO:0000313" key="7">
    <source>
        <dbReference type="Proteomes" id="UP000257139"/>
    </source>
</evidence>
<dbReference type="Proteomes" id="UP000257016">
    <property type="component" value="Unassembled WGS sequence"/>
</dbReference>
<dbReference type="EMBL" id="OGUU01000020">
    <property type="protein sequence ID" value="SPC25177.1"/>
    <property type="molecule type" value="Genomic_DNA"/>
</dbReference>
<dbReference type="EMBL" id="OFSP01000055">
    <property type="protein sequence ID" value="SOY75853.1"/>
    <property type="molecule type" value="Genomic_DNA"/>
</dbReference>
<dbReference type="Proteomes" id="UP000257139">
    <property type="component" value="Plasmid CBM2594_p"/>
</dbReference>
<keyword evidence="5" id="KW-0614">Plasmid</keyword>
<protein>
    <recommendedName>
        <fullName evidence="8">Transposase</fullName>
    </recommendedName>
</protein>
<geneLocation type="plasmid" evidence="7">
    <name>cbm2594_p</name>
</geneLocation>
<organism evidence="4 7">
    <name type="scientific">Cupriavidus taiwanensis</name>
    <dbReference type="NCBI Taxonomy" id="164546"/>
    <lineage>
        <taxon>Bacteria</taxon>
        <taxon>Pseudomonadati</taxon>
        <taxon>Pseudomonadota</taxon>
        <taxon>Betaproteobacteria</taxon>
        <taxon>Burkholderiales</taxon>
        <taxon>Burkholderiaceae</taxon>
        <taxon>Cupriavidus</taxon>
    </lineage>
</organism>
<reference evidence="6 7" key="1">
    <citation type="submission" date="2018-01" db="EMBL/GenBank/DDBJ databases">
        <authorList>
            <person name="Clerissi C."/>
        </authorList>
    </citation>
    <scope>NUCLEOTIDE SEQUENCE [LARGE SCALE GENOMIC DNA]</scope>
    <source>
        <strain evidence="3">Cupriavidus taiwanensis LMG 19430</strain>
        <strain evidence="2">Cupriavidus taiwanensis STM 3521</strain>
        <strain evidence="4">Cupriavidus taiwanensis STM 6021</strain>
        <strain evidence="5">Cupriavidus taiwanensis SWF 66322</strain>
        <plasmid evidence="7">cbm2594_p</plasmid>
        <plasmid evidence="5">CBM2636p</plasmid>
        <plasmid evidence="6">cbm2636p</plasmid>
    </source>
</reference>
<evidence type="ECO:0000313" key="5">
    <source>
        <dbReference type="EMBL" id="SPD69521.1"/>
    </source>
</evidence>
<feature type="compositionally biased region" description="Basic residues" evidence="1">
    <location>
        <begin position="65"/>
        <end position="76"/>
    </location>
</feature>